<evidence type="ECO:0000256" key="4">
    <source>
        <dbReference type="ARBA" id="ARBA00022448"/>
    </source>
</evidence>
<dbReference type="GO" id="GO:0071973">
    <property type="term" value="P:bacterial-type flagellum-dependent cell motility"/>
    <property type="evidence" value="ECO:0007669"/>
    <property type="project" value="InterPro"/>
</dbReference>
<evidence type="ECO:0000256" key="6">
    <source>
        <dbReference type="ARBA" id="ARBA00022500"/>
    </source>
</evidence>
<keyword evidence="11" id="KW-0966">Cell projection</keyword>
<dbReference type="InterPro" id="IPR012823">
    <property type="entry name" value="Flagell_FliJ"/>
</dbReference>
<dbReference type="NCBIfam" id="TIGR02473">
    <property type="entry name" value="flagell_FliJ"/>
    <property type="match status" value="1"/>
</dbReference>
<evidence type="ECO:0000313" key="12">
    <source>
        <dbReference type="Proteomes" id="UP000192727"/>
    </source>
</evidence>
<keyword evidence="11" id="KW-0969">Cilium</keyword>
<keyword evidence="5" id="KW-1003">Cell membrane</keyword>
<dbReference type="GO" id="GO:0006935">
    <property type="term" value="P:chemotaxis"/>
    <property type="evidence" value="ECO:0007669"/>
    <property type="project" value="UniProtKB-KW"/>
</dbReference>
<keyword evidence="6" id="KW-0145">Chemotaxis</keyword>
<dbReference type="InterPro" id="IPR053716">
    <property type="entry name" value="Flag_assembly_chemotaxis_eff"/>
</dbReference>
<dbReference type="AlphaFoldDB" id="A0A1V0UXP0"/>
<evidence type="ECO:0000256" key="5">
    <source>
        <dbReference type="ARBA" id="ARBA00022475"/>
    </source>
</evidence>
<keyword evidence="10" id="KW-1006">Bacterial flagellum protein export</keyword>
<dbReference type="Gene3D" id="1.10.287.1700">
    <property type="match status" value="1"/>
</dbReference>
<dbReference type="GO" id="GO:0005886">
    <property type="term" value="C:plasma membrane"/>
    <property type="evidence" value="ECO:0007669"/>
    <property type="project" value="UniProtKB-SubCell"/>
</dbReference>
<evidence type="ECO:0000313" key="11">
    <source>
        <dbReference type="EMBL" id="ARF69917.1"/>
    </source>
</evidence>
<reference evidence="11 12" key="1">
    <citation type="submission" date="2017-03" db="EMBL/GenBank/DDBJ databases">
        <title>Paenibacillus larvae genome sequencing.</title>
        <authorList>
            <person name="Dingman D.W."/>
        </authorList>
    </citation>
    <scope>NUCLEOTIDE SEQUENCE [LARGE SCALE GENOMIC DNA]</scope>
    <source>
        <strain evidence="11 12">SAG 10367</strain>
    </source>
</reference>
<name>A0A1V0UXP0_9BACL</name>
<dbReference type="EMBL" id="CP020557">
    <property type="protein sequence ID" value="ARF69917.1"/>
    <property type="molecule type" value="Genomic_DNA"/>
</dbReference>
<dbReference type="RefSeq" id="WP_023484637.1">
    <property type="nucleotide sequence ID" value="NZ_CP020327.1"/>
</dbReference>
<dbReference type="Proteomes" id="UP000192727">
    <property type="component" value="Chromosome"/>
</dbReference>
<evidence type="ECO:0000256" key="10">
    <source>
        <dbReference type="ARBA" id="ARBA00023225"/>
    </source>
</evidence>
<gene>
    <name evidence="11" type="ORF">B7C51_21825</name>
</gene>
<sequence>MKFQYAFQQIVDLKENERSQAEWHLSEAIGLFNREQKNLLHLHEKKKELQESILTSSVGSVPVSELQLLQNYVAHLNVQIEKKNEDVRQAEQKVQLKQHHLNERMMDEKVWSKAKEKAYEKFRVTALKKEQEMLDEMATVRHKRMSY</sequence>
<protein>
    <recommendedName>
        <fullName evidence="3">Flagellar FliJ protein</fullName>
    </recommendedName>
</protein>
<dbReference type="GO" id="GO:0009288">
    <property type="term" value="C:bacterial-type flagellum"/>
    <property type="evidence" value="ECO:0007669"/>
    <property type="project" value="InterPro"/>
</dbReference>
<dbReference type="GeneID" id="64219400"/>
<dbReference type="GO" id="GO:0015031">
    <property type="term" value="P:protein transport"/>
    <property type="evidence" value="ECO:0007669"/>
    <property type="project" value="UniProtKB-KW"/>
</dbReference>
<comment type="subcellular location">
    <subcellularLocation>
        <location evidence="1">Cell membrane</location>
        <topology evidence="1">Peripheral membrane protein</topology>
        <orientation evidence="1">Cytoplasmic side</orientation>
    </subcellularLocation>
</comment>
<keyword evidence="7" id="KW-1005">Bacterial flagellum biogenesis</keyword>
<evidence type="ECO:0000256" key="9">
    <source>
        <dbReference type="ARBA" id="ARBA00023136"/>
    </source>
</evidence>
<keyword evidence="8" id="KW-0653">Protein transport</keyword>
<evidence type="ECO:0000256" key="1">
    <source>
        <dbReference type="ARBA" id="ARBA00004413"/>
    </source>
</evidence>
<evidence type="ECO:0000256" key="2">
    <source>
        <dbReference type="ARBA" id="ARBA00010004"/>
    </source>
</evidence>
<keyword evidence="4" id="KW-0813">Transport</keyword>
<dbReference type="Pfam" id="PF02050">
    <property type="entry name" value="FliJ"/>
    <property type="match status" value="1"/>
</dbReference>
<keyword evidence="11" id="KW-0282">Flagellum</keyword>
<evidence type="ECO:0000256" key="3">
    <source>
        <dbReference type="ARBA" id="ARBA00020392"/>
    </source>
</evidence>
<accession>A0A1V0UXP0</accession>
<keyword evidence="9" id="KW-0472">Membrane</keyword>
<organism evidence="11 12">
    <name type="scientific">Paenibacillus larvae subsp. pulvifaciens</name>
    <dbReference type="NCBI Taxonomy" id="1477"/>
    <lineage>
        <taxon>Bacteria</taxon>
        <taxon>Bacillati</taxon>
        <taxon>Bacillota</taxon>
        <taxon>Bacilli</taxon>
        <taxon>Bacillales</taxon>
        <taxon>Paenibacillaceae</taxon>
        <taxon>Paenibacillus</taxon>
    </lineage>
</organism>
<evidence type="ECO:0000256" key="8">
    <source>
        <dbReference type="ARBA" id="ARBA00022927"/>
    </source>
</evidence>
<dbReference type="GO" id="GO:0044781">
    <property type="term" value="P:bacterial-type flagellum organization"/>
    <property type="evidence" value="ECO:0007669"/>
    <property type="project" value="UniProtKB-KW"/>
</dbReference>
<evidence type="ECO:0000256" key="7">
    <source>
        <dbReference type="ARBA" id="ARBA00022795"/>
    </source>
</evidence>
<comment type="similarity">
    <text evidence="2">Belongs to the FliJ family.</text>
</comment>
<proteinExistence type="inferred from homology"/>